<accession>A0A1W2D7Q9</accession>
<dbReference type="PANTHER" id="PTHR34387">
    <property type="entry name" value="SLR1258 PROTEIN"/>
    <property type="match status" value="1"/>
</dbReference>
<dbReference type="RefSeq" id="WP_084353555.1">
    <property type="nucleotide sequence ID" value="NZ_FWYD01000011.1"/>
</dbReference>
<evidence type="ECO:0000313" key="3">
    <source>
        <dbReference type="Proteomes" id="UP000192330"/>
    </source>
</evidence>
<dbReference type="Gene3D" id="3.30.110.170">
    <property type="entry name" value="Protein of unknown function (DUF541), domain 1"/>
    <property type="match status" value="1"/>
</dbReference>
<name>A0A1W2D7Q9_9RHOB</name>
<evidence type="ECO:0008006" key="4">
    <source>
        <dbReference type="Google" id="ProtNLM"/>
    </source>
</evidence>
<dbReference type="AlphaFoldDB" id="A0A1W2D7Q9"/>
<dbReference type="InterPro" id="IPR052022">
    <property type="entry name" value="26kDa_periplasmic_antigen"/>
</dbReference>
<keyword evidence="3" id="KW-1185">Reference proteome</keyword>
<dbReference type="EMBL" id="FWYD01000011">
    <property type="protein sequence ID" value="SMC93244.1"/>
    <property type="molecule type" value="Genomic_DNA"/>
</dbReference>
<sequence length="231" mass="24015">MRFLAWVTTAVLLAGSMATAQETALRQITVTGEGRVAAAPDMATLRLGAAAEAKEAGEALRQTSDITQRILDRLGEAGIEARDIQTSGLSLSPLRQNYREGTAETPGIAGYAASNGVTVRLRDLDRLGEVLDAVVSDGANTLDGLSFGLQEPRPLMDEARQLAVADARAKAELYAKAAGVTLGAVQSLVERGGGSPGPYMAEMSMARGSVPVAAGELDVSADVQIVYEIAD</sequence>
<dbReference type="PANTHER" id="PTHR34387:SF1">
    <property type="entry name" value="PERIPLASMIC IMMUNOGENIC PROTEIN"/>
    <property type="match status" value="1"/>
</dbReference>
<dbReference type="Proteomes" id="UP000192330">
    <property type="component" value="Unassembled WGS sequence"/>
</dbReference>
<protein>
    <recommendedName>
        <fullName evidence="4">SIMPL domain-containing protein</fullName>
    </recommendedName>
</protein>
<dbReference type="OrthoDB" id="9813144at2"/>
<feature type="signal peptide" evidence="1">
    <location>
        <begin position="1"/>
        <end position="20"/>
    </location>
</feature>
<gene>
    <name evidence="2" type="ORF">SAMN06295998_11177</name>
</gene>
<organism evidence="2 3">
    <name type="scientific">Primorskyibacter flagellatus</name>
    <dbReference type="NCBI Taxonomy" id="1387277"/>
    <lineage>
        <taxon>Bacteria</taxon>
        <taxon>Pseudomonadati</taxon>
        <taxon>Pseudomonadota</taxon>
        <taxon>Alphaproteobacteria</taxon>
        <taxon>Rhodobacterales</taxon>
        <taxon>Roseobacteraceae</taxon>
        <taxon>Primorskyibacter</taxon>
    </lineage>
</organism>
<reference evidence="2 3" key="1">
    <citation type="submission" date="2017-04" db="EMBL/GenBank/DDBJ databases">
        <authorList>
            <person name="Afonso C.L."/>
            <person name="Miller P.J."/>
            <person name="Scott M.A."/>
            <person name="Spackman E."/>
            <person name="Goraichik I."/>
            <person name="Dimitrov K.M."/>
            <person name="Suarez D.L."/>
            <person name="Swayne D.E."/>
        </authorList>
    </citation>
    <scope>NUCLEOTIDE SEQUENCE [LARGE SCALE GENOMIC DNA]</scope>
    <source>
        <strain evidence="2 3">CGMCC 1.12644</strain>
    </source>
</reference>
<feature type="chain" id="PRO_5012370895" description="SIMPL domain-containing protein" evidence="1">
    <location>
        <begin position="21"/>
        <end position="231"/>
    </location>
</feature>
<evidence type="ECO:0000313" key="2">
    <source>
        <dbReference type="EMBL" id="SMC93244.1"/>
    </source>
</evidence>
<dbReference type="InterPro" id="IPR007497">
    <property type="entry name" value="SIMPL/DUF541"/>
</dbReference>
<keyword evidence="1" id="KW-0732">Signal</keyword>
<dbReference type="Pfam" id="PF04402">
    <property type="entry name" value="SIMPL"/>
    <property type="match status" value="1"/>
</dbReference>
<proteinExistence type="predicted"/>
<dbReference type="GO" id="GO:0006974">
    <property type="term" value="P:DNA damage response"/>
    <property type="evidence" value="ECO:0007669"/>
    <property type="project" value="TreeGrafter"/>
</dbReference>
<dbReference type="STRING" id="1387277.SAMN06295998_11177"/>
<evidence type="ECO:0000256" key="1">
    <source>
        <dbReference type="SAM" id="SignalP"/>
    </source>
</evidence>
<dbReference type="Gene3D" id="3.30.70.2970">
    <property type="entry name" value="Protein of unknown function (DUF541), domain 2"/>
    <property type="match status" value="1"/>
</dbReference>